<feature type="binding site" evidence="8">
    <location>
        <position position="59"/>
    </location>
    <ligand>
        <name>S-adenosyl-L-methionine</name>
        <dbReference type="ChEBI" id="CHEBI:59789"/>
    </ligand>
</feature>
<dbReference type="Gene3D" id="3.40.50.150">
    <property type="entry name" value="Vaccinia Virus protein VP39"/>
    <property type="match status" value="1"/>
</dbReference>
<feature type="binding site" evidence="8">
    <location>
        <position position="57"/>
    </location>
    <ligand>
        <name>S-adenosyl-L-methionine</name>
        <dbReference type="ChEBI" id="CHEBI:59789"/>
    </ligand>
</feature>
<dbReference type="InterPro" id="IPR015507">
    <property type="entry name" value="rRNA-MeTfrase_E"/>
</dbReference>
<keyword evidence="1 8" id="KW-0963">Cytoplasm</keyword>
<feature type="binding site" evidence="8">
    <location>
        <position position="126"/>
    </location>
    <ligand>
        <name>S-adenosyl-L-methionine</name>
        <dbReference type="ChEBI" id="CHEBI:59789"/>
    </ligand>
</feature>
<keyword evidence="10" id="KW-1185">Reference proteome</keyword>
<comment type="function">
    <text evidence="8">Methylates the 2'-O-ribose of nucleotides at positions 32 and 34 of the tRNA anticodon loop of substrate tRNAs.</text>
</comment>
<dbReference type="AlphaFoldDB" id="A0A6J2THN8"/>
<dbReference type="GeneID" id="115624393"/>
<dbReference type="GO" id="GO:0002181">
    <property type="term" value="P:cytoplasmic translation"/>
    <property type="evidence" value="ECO:0007669"/>
    <property type="project" value="UniProtKB-UniRule"/>
</dbReference>
<dbReference type="GO" id="GO:0006364">
    <property type="term" value="P:rRNA processing"/>
    <property type="evidence" value="ECO:0007669"/>
    <property type="project" value="UniProtKB-KW"/>
</dbReference>
<dbReference type="PANTHER" id="PTHR10920">
    <property type="entry name" value="RIBOSOMAL RNA METHYLTRANSFERASE"/>
    <property type="match status" value="1"/>
</dbReference>
<proteinExistence type="inferred from homology"/>
<evidence type="ECO:0000256" key="8">
    <source>
        <dbReference type="HAMAP-Rule" id="MF_03162"/>
    </source>
</evidence>
<feature type="binding site" evidence="8">
    <location>
        <position position="101"/>
    </location>
    <ligand>
        <name>S-adenosyl-L-methionine</name>
        <dbReference type="ChEBI" id="CHEBI:59789"/>
    </ligand>
</feature>
<evidence type="ECO:0000256" key="1">
    <source>
        <dbReference type="ARBA" id="ARBA00022490"/>
    </source>
</evidence>
<gene>
    <name evidence="11" type="primary">LOC115624393</name>
</gene>
<evidence type="ECO:0000259" key="9">
    <source>
        <dbReference type="Pfam" id="PF01728"/>
    </source>
</evidence>
<dbReference type="PANTHER" id="PTHR10920:SF12">
    <property type="entry name" value="TRNA (CYTIDINE(32)_GUANOSINE(34)-2'-O)-METHYLTRANSFERASE-RELATED"/>
    <property type="match status" value="1"/>
</dbReference>
<comment type="catalytic activity">
    <reaction evidence="7 8">
        <text>cytidine(32)/guanosine(34) in tRNA + 2 S-adenosyl-L-methionine = 2'-O-methylcytidine(32)/2'-O-methylguanosine(34) in tRNA + 2 S-adenosyl-L-homocysteine + 2 H(+)</text>
        <dbReference type="Rhea" id="RHEA:42396"/>
        <dbReference type="Rhea" id="RHEA-COMP:10246"/>
        <dbReference type="Rhea" id="RHEA-COMP:10247"/>
        <dbReference type="ChEBI" id="CHEBI:15378"/>
        <dbReference type="ChEBI" id="CHEBI:57856"/>
        <dbReference type="ChEBI" id="CHEBI:59789"/>
        <dbReference type="ChEBI" id="CHEBI:74269"/>
        <dbReference type="ChEBI" id="CHEBI:74445"/>
        <dbReference type="ChEBI" id="CHEBI:74495"/>
        <dbReference type="ChEBI" id="CHEBI:82748"/>
        <dbReference type="EC" id="2.1.1.205"/>
    </reaction>
</comment>
<name>A0A6J2THN8_DROLE</name>
<evidence type="ECO:0000256" key="5">
    <source>
        <dbReference type="ARBA" id="ARBA00022691"/>
    </source>
</evidence>
<evidence type="ECO:0000256" key="3">
    <source>
        <dbReference type="ARBA" id="ARBA00022603"/>
    </source>
</evidence>
<dbReference type="InterPro" id="IPR029063">
    <property type="entry name" value="SAM-dependent_MTases_sf"/>
</dbReference>
<evidence type="ECO:0000256" key="4">
    <source>
        <dbReference type="ARBA" id="ARBA00022679"/>
    </source>
</evidence>
<evidence type="ECO:0000256" key="2">
    <source>
        <dbReference type="ARBA" id="ARBA00022552"/>
    </source>
</evidence>
<keyword evidence="6 8" id="KW-0819">tRNA processing</keyword>
<feature type="domain" description="Ribosomal RNA methyltransferase FtsJ" evidence="9">
    <location>
        <begin position="25"/>
        <end position="209"/>
    </location>
</feature>
<dbReference type="FunFam" id="3.40.50.150:FF:000220">
    <property type="entry name" value="CAMK protein kinase"/>
    <property type="match status" value="1"/>
</dbReference>
<organism evidence="10 11">
    <name type="scientific">Drosophila lebanonensis</name>
    <name type="common">Fruit fly</name>
    <name type="synonym">Scaptodrosophila lebanonensis</name>
    <dbReference type="NCBI Taxonomy" id="7225"/>
    <lineage>
        <taxon>Eukaryota</taxon>
        <taxon>Metazoa</taxon>
        <taxon>Ecdysozoa</taxon>
        <taxon>Arthropoda</taxon>
        <taxon>Hexapoda</taxon>
        <taxon>Insecta</taxon>
        <taxon>Pterygota</taxon>
        <taxon>Neoptera</taxon>
        <taxon>Endopterygota</taxon>
        <taxon>Diptera</taxon>
        <taxon>Brachycera</taxon>
        <taxon>Muscomorpha</taxon>
        <taxon>Ephydroidea</taxon>
        <taxon>Drosophilidae</taxon>
        <taxon>Scaptodrosophila</taxon>
    </lineage>
</organism>
<dbReference type="Pfam" id="PF01728">
    <property type="entry name" value="FtsJ"/>
    <property type="match status" value="1"/>
</dbReference>
<dbReference type="EC" id="2.1.1.205" evidence="8"/>
<comment type="subcellular location">
    <subcellularLocation>
        <location evidence="8">Cytoplasm</location>
    </subcellularLocation>
</comment>
<reference evidence="11" key="1">
    <citation type="submission" date="2025-08" db="UniProtKB">
        <authorList>
            <consortium name="RefSeq"/>
        </authorList>
    </citation>
    <scope>IDENTIFICATION</scope>
    <source>
        <strain evidence="11">11010-0011.00</strain>
        <tissue evidence="11">Whole body</tissue>
    </source>
</reference>
<dbReference type="InterPro" id="IPR028590">
    <property type="entry name" value="RNA_methyltr_E_TRM7"/>
</dbReference>
<evidence type="ECO:0000256" key="6">
    <source>
        <dbReference type="ARBA" id="ARBA00022694"/>
    </source>
</evidence>
<feature type="active site" description="Proton acceptor" evidence="8">
    <location>
        <position position="166"/>
    </location>
</feature>
<keyword evidence="3 8" id="KW-0489">Methyltransferase</keyword>
<feature type="binding site" evidence="8">
    <location>
        <position position="85"/>
    </location>
    <ligand>
        <name>S-adenosyl-L-methionine</name>
        <dbReference type="ChEBI" id="CHEBI:59789"/>
    </ligand>
</feature>
<dbReference type="HAMAP" id="MF_03162">
    <property type="entry name" value="RNA_methyltr_E_TRM7"/>
    <property type="match status" value="1"/>
</dbReference>
<sequence>MCKKMGRSSKDKRDIYYRLAKEEGWRARSAFKLLHAEETFGILKGVTRAVDLCAAPGGWSQVLSKYLYEPRSAEDRKQVKIIAVDLQGMAPIEGVTQLRADITKEETAKAIIEYIGGQKAQLLVSDGAPDTTGNHDLDEYMQGQLLLSALSIATYVLEENGSFVSKIFRAGNTGYIFKQMQRFFKDVCVFKPGASRNSSIEAFVVGRQFCLPSNYVPCNLITAWIDEDPQTWMVQKCGKVAKPKLRVPFVAYKDVLDADRSYELDENYRYNEVVQKPLTAAYQDVLQKTKNVSIRYKPIVIHHTEPLES</sequence>
<dbReference type="Proteomes" id="UP000504634">
    <property type="component" value="Unplaced"/>
</dbReference>
<keyword evidence="5 8" id="KW-0949">S-adenosyl-L-methionine</keyword>
<evidence type="ECO:0000256" key="7">
    <source>
        <dbReference type="ARBA" id="ARBA00048902"/>
    </source>
</evidence>
<dbReference type="OrthoDB" id="289250at2759"/>
<dbReference type="CTD" id="42508"/>
<dbReference type="GO" id="GO:0002128">
    <property type="term" value="P:tRNA nucleoside ribose methylation"/>
    <property type="evidence" value="ECO:0007669"/>
    <property type="project" value="UniProtKB-UniRule"/>
</dbReference>
<dbReference type="GO" id="GO:0005737">
    <property type="term" value="C:cytoplasm"/>
    <property type="evidence" value="ECO:0007669"/>
    <property type="project" value="UniProtKB-SubCell"/>
</dbReference>
<dbReference type="HAMAP" id="MF_01547">
    <property type="entry name" value="RNA_methyltr_E"/>
    <property type="match status" value="1"/>
</dbReference>
<keyword evidence="2" id="KW-0698">rRNA processing</keyword>
<protein>
    <recommendedName>
        <fullName evidence="8">Putative tRNA (cytidine(32)/guanosine(34)-2'-O)-methyltransferase</fullName>
        <ecNumber evidence="8">2.1.1.205</ecNumber>
    </recommendedName>
    <alternativeName>
        <fullName evidence="8">2'-O-ribose RNA methyltransferase TRM7 homolog</fullName>
    </alternativeName>
</protein>
<dbReference type="InterPro" id="IPR002877">
    <property type="entry name" value="RNA_MeTrfase_FtsJ_dom"/>
</dbReference>
<comment type="similarity">
    <text evidence="8">Belongs to the class I-like SAM-binding methyltransferase superfamily. RNA methyltransferase RlmE family. TRM7 subfamily.</text>
</comment>
<evidence type="ECO:0000313" key="11">
    <source>
        <dbReference type="RefSeq" id="XP_030374965.1"/>
    </source>
</evidence>
<dbReference type="GO" id="GO:0106340">
    <property type="term" value="F:tRNA (guanosine(34)-2'-O)-methyltransferase activity"/>
    <property type="evidence" value="ECO:0007669"/>
    <property type="project" value="UniProtKB-ARBA"/>
</dbReference>
<evidence type="ECO:0000313" key="10">
    <source>
        <dbReference type="Proteomes" id="UP000504634"/>
    </source>
</evidence>
<accession>A0A6J2THN8</accession>
<dbReference type="InterPro" id="IPR050082">
    <property type="entry name" value="RNA_methyltr_RlmE"/>
</dbReference>
<dbReference type="SUPFAM" id="SSF53335">
    <property type="entry name" value="S-adenosyl-L-methionine-dependent methyltransferases"/>
    <property type="match status" value="1"/>
</dbReference>
<keyword evidence="4 8" id="KW-0808">Transferase</keyword>
<dbReference type="RefSeq" id="XP_030374965.1">
    <property type="nucleotide sequence ID" value="XM_030519105.1"/>
</dbReference>